<dbReference type="Pfam" id="PF23598">
    <property type="entry name" value="LRR_14"/>
    <property type="match status" value="1"/>
</dbReference>
<evidence type="ECO:0000259" key="10">
    <source>
        <dbReference type="Pfam" id="PF23559"/>
    </source>
</evidence>
<keyword evidence="5" id="KW-0611">Plant defense</keyword>
<feature type="domain" description="Disease resistance protein winged helix" evidence="10">
    <location>
        <begin position="475"/>
        <end position="544"/>
    </location>
</feature>
<evidence type="ECO:0000256" key="3">
    <source>
        <dbReference type="ARBA" id="ARBA00022737"/>
    </source>
</evidence>
<dbReference type="InterPro" id="IPR058922">
    <property type="entry name" value="WHD_DRP"/>
</dbReference>
<dbReference type="PANTHER" id="PTHR23155:SF1062">
    <property type="entry name" value="OS11G0579400 PROTEIN"/>
    <property type="match status" value="1"/>
</dbReference>
<dbReference type="InterPro" id="IPR036388">
    <property type="entry name" value="WH-like_DNA-bd_sf"/>
</dbReference>
<organism evidence="12 13">
    <name type="scientific">Eleusine coracana subsp. coracana</name>
    <dbReference type="NCBI Taxonomy" id="191504"/>
    <lineage>
        <taxon>Eukaryota</taxon>
        <taxon>Viridiplantae</taxon>
        <taxon>Streptophyta</taxon>
        <taxon>Embryophyta</taxon>
        <taxon>Tracheophyta</taxon>
        <taxon>Spermatophyta</taxon>
        <taxon>Magnoliopsida</taxon>
        <taxon>Liliopsida</taxon>
        <taxon>Poales</taxon>
        <taxon>Poaceae</taxon>
        <taxon>PACMAD clade</taxon>
        <taxon>Chloridoideae</taxon>
        <taxon>Cynodonteae</taxon>
        <taxon>Eleusininae</taxon>
        <taxon>Eleusine</taxon>
    </lineage>
</organism>
<dbReference type="Gene3D" id="3.80.10.10">
    <property type="entry name" value="Ribonuclease Inhibitor"/>
    <property type="match status" value="1"/>
</dbReference>
<dbReference type="Pfam" id="PF18052">
    <property type="entry name" value="Rx_N"/>
    <property type="match status" value="1"/>
</dbReference>
<keyword evidence="4" id="KW-0547">Nucleotide-binding</keyword>
<dbReference type="Gene3D" id="1.20.5.4130">
    <property type="match status" value="1"/>
</dbReference>
<name>A0AAV5ET41_ELECO</name>
<dbReference type="Pfam" id="PF00931">
    <property type="entry name" value="NB-ARC"/>
    <property type="match status" value="1"/>
</dbReference>
<dbReference type="Gene3D" id="1.10.10.10">
    <property type="entry name" value="Winged helix-like DNA-binding domain superfamily/Winged helix DNA-binding domain"/>
    <property type="match status" value="1"/>
</dbReference>
<dbReference type="GO" id="GO:0043531">
    <property type="term" value="F:ADP binding"/>
    <property type="evidence" value="ECO:0007669"/>
    <property type="project" value="InterPro"/>
</dbReference>
<dbReference type="InterPro" id="IPR041118">
    <property type="entry name" value="Rx_N"/>
</dbReference>
<dbReference type="PRINTS" id="PR00364">
    <property type="entry name" value="DISEASERSIST"/>
</dbReference>
<evidence type="ECO:0000313" key="13">
    <source>
        <dbReference type="Proteomes" id="UP001054889"/>
    </source>
</evidence>
<proteinExistence type="inferred from homology"/>
<feature type="compositionally biased region" description="Low complexity" evidence="7">
    <location>
        <begin position="158"/>
        <end position="169"/>
    </location>
</feature>
<dbReference type="GO" id="GO:0098542">
    <property type="term" value="P:defense response to other organism"/>
    <property type="evidence" value="ECO:0007669"/>
    <property type="project" value="TreeGrafter"/>
</dbReference>
<dbReference type="SUPFAM" id="SSF52058">
    <property type="entry name" value="L domain-like"/>
    <property type="match status" value="1"/>
</dbReference>
<accession>A0AAV5ET41</accession>
<gene>
    <name evidence="12" type="primary">gb13637</name>
    <name evidence="12" type="ORF">PR202_gb13637</name>
</gene>
<dbReference type="AlphaFoldDB" id="A0AAV5ET41"/>
<dbReference type="PANTHER" id="PTHR23155">
    <property type="entry name" value="DISEASE RESISTANCE PROTEIN RP"/>
    <property type="match status" value="1"/>
</dbReference>
<keyword evidence="13" id="KW-1185">Reference proteome</keyword>
<comment type="caution">
    <text evidence="12">The sequence shown here is derived from an EMBL/GenBank/DDBJ whole genome shotgun (WGS) entry which is preliminary data.</text>
</comment>
<dbReference type="Proteomes" id="UP001054889">
    <property type="component" value="Unassembled WGS sequence"/>
</dbReference>
<dbReference type="Pfam" id="PF23559">
    <property type="entry name" value="WHD_DRP"/>
    <property type="match status" value="1"/>
</dbReference>
<dbReference type="InterPro" id="IPR032675">
    <property type="entry name" value="LRR_dom_sf"/>
</dbReference>
<dbReference type="InterPro" id="IPR002182">
    <property type="entry name" value="NB-ARC"/>
</dbReference>
<dbReference type="EMBL" id="BQKI01000078">
    <property type="protein sequence ID" value="GJN25766.1"/>
    <property type="molecule type" value="Genomic_DNA"/>
</dbReference>
<dbReference type="CDD" id="cd14798">
    <property type="entry name" value="RX-CC_like"/>
    <property type="match status" value="1"/>
</dbReference>
<dbReference type="Gene3D" id="3.40.50.300">
    <property type="entry name" value="P-loop containing nucleotide triphosphate hydrolases"/>
    <property type="match status" value="1"/>
</dbReference>
<protein>
    <submittedName>
        <fullName evidence="12">Uncharacterized protein</fullName>
    </submittedName>
</protein>
<sequence length="982" mass="111002">MADVVFGSAKGAVDSLLGRITTVLADEAKLLASVRGEVRFLKDEMESMNGFLLHLTKNTPPGGEDHDDQVRAWMGQVRDLAYASEICIDMYIQDLGTGGNRGKGFLPYLWRLPWLVRTMPARHRIVTQIRELKARALEVGERRQRYGVTVPAAGNTEGAQGRRLRAGQGYDAANKHSRDSRRRALLDLDLDLDEEEPDDFARAEPDFLTKDADRLVSLLTKERSSDDVSPRVFPIVGMGGMGKTTLAVRVYRHPSVASFFQYKAWITVGIQEFDQNQLIKDITEQVLTQRTHNADMEETLSFERHVERLKEHLRGKSVLIVLDDVWIDWQALQSFLGGISSQTSCILTTRITRIAAQCSPYEIIRISPPEYAESFELFKKLPNQTFCSNHILLDKAVYLLGGKDELKPLLDSIISSKIKDNISGRLFLGLLYSNPSWVQEDLDKFAHTLDRFGMFLFCYNDLPYHYKTCLSYLSIFPQGGRIRRTNLIRRWLAENIVTKRDGFSALDEGERCFEELLTRGFLRADEFSVSDRVKICKIDPLVHETITKIAREEGTVDTSLRTPSLSYRLSIHKRIQQQQISKKKDTYFPCFNSRSDHALDDIIPFLEILPYCSQLSLLKVLDLEGCEGLKLYHIKNICNKMFQLKYLSLRNTGITQLPKEINKLQSLETLDIRQNKVSKFAAQAIMLPLLKHLLAGSTTICPTEDVINSAETFSTMHMPAGIGAMRHLQILSQIEVSRSDDELLELGQLDQLKKLGVVVKISKEKGGIPNFKHLLQAVAKLNKCLRSLSVSIEVLADGIDKPYLDMTADIFTPPKLLQSLHIRGITSGLPIWILELTQLTKITLRETYLSQYSVRMLGKLASLSCLRLLYKSYMEIKLCFEKGEFSSLKFLVIEGSQITNIIFAPESATNLEKIVWSFTSMQYLSGTDHLPSLKYVKLNGGQCDSEGLTKLRRDINAHPNGVIFKFNPPDDGQGSGQADGMN</sequence>
<dbReference type="SUPFAM" id="SSF52540">
    <property type="entry name" value="P-loop containing nucleoside triphosphate hydrolases"/>
    <property type="match status" value="1"/>
</dbReference>
<dbReference type="InterPro" id="IPR055414">
    <property type="entry name" value="LRR_R13L4/SHOC2-like"/>
</dbReference>
<feature type="domain" description="Disease resistance N-terminal" evidence="9">
    <location>
        <begin position="12"/>
        <end position="95"/>
    </location>
</feature>
<feature type="region of interest" description="Disordered" evidence="7">
    <location>
        <begin position="152"/>
        <end position="176"/>
    </location>
</feature>
<evidence type="ECO:0000259" key="8">
    <source>
        <dbReference type="Pfam" id="PF00931"/>
    </source>
</evidence>
<evidence type="ECO:0000256" key="1">
    <source>
        <dbReference type="ARBA" id="ARBA00008894"/>
    </source>
</evidence>
<evidence type="ECO:0000256" key="2">
    <source>
        <dbReference type="ARBA" id="ARBA00022614"/>
    </source>
</evidence>
<evidence type="ECO:0000259" key="9">
    <source>
        <dbReference type="Pfam" id="PF18052"/>
    </source>
</evidence>
<dbReference type="InterPro" id="IPR027417">
    <property type="entry name" value="P-loop_NTPase"/>
</dbReference>
<reference evidence="12" key="2">
    <citation type="submission" date="2021-12" db="EMBL/GenBank/DDBJ databases">
        <title>Resequencing data analysis of finger millet.</title>
        <authorList>
            <person name="Hatakeyama M."/>
            <person name="Aluri S."/>
            <person name="Balachadran M.T."/>
            <person name="Sivarajan S.R."/>
            <person name="Poveda L."/>
            <person name="Shimizu-Inatsugi R."/>
            <person name="Schlapbach R."/>
            <person name="Sreeman S.M."/>
            <person name="Shimizu K.K."/>
        </authorList>
    </citation>
    <scope>NUCLEOTIDE SEQUENCE</scope>
</reference>
<evidence type="ECO:0000256" key="5">
    <source>
        <dbReference type="ARBA" id="ARBA00022821"/>
    </source>
</evidence>
<feature type="domain" description="NB-ARC" evidence="8">
    <location>
        <begin position="212"/>
        <end position="381"/>
    </location>
</feature>
<evidence type="ECO:0000256" key="4">
    <source>
        <dbReference type="ARBA" id="ARBA00022741"/>
    </source>
</evidence>
<comment type="similarity">
    <text evidence="1">Belongs to the disease resistance NB-LRR family.</text>
</comment>
<dbReference type="InterPro" id="IPR038005">
    <property type="entry name" value="RX-like_CC"/>
</dbReference>
<keyword evidence="2" id="KW-0433">Leucine-rich repeat</keyword>
<evidence type="ECO:0000259" key="11">
    <source>
        <dbReference type="Pfam" id="PF23598"/>
    </source>
</evidence>
<keyword evidence="6" id="KW-0175">Coiled coil</keyword>
<dbReference type="InterPro" id="IPR044974">
    <property type="entry name" value="Disease_R_plants"/>
</dbReference>
<feature type="domain" description="Disease resistance R13L4/SHOC-2-like LRR" evidence="11">
    <location>
        <begin position="607"/>
        <end position="960"/>
    </location>
</feature>
<keyword evidence="3" id="KW-0677">Repeat</keyword>
<evidence type="ECO:0000256" key="7">
    <source>
        <dbReference type="SAM" id="MobiDB-lite"/>
    </source>
</evidence>
<evidence type="ECO:0000313" key="12">
    <source>
        <dbReference type="EMBL" id="GJN25766.1"/>
    </source>
</evidence>
<reference evidence="12" key="1">
    <citation type="journal article" date="2018" name="DNA Res.">
        <title>Multiple hybrid de novo genome assembly of finger millet, an orphan allotetraploid crop.</title>
        <authorList>
            <person name="Hatakeyama M."/>
            <person name="Aluri S."/>
            <person name="Balachadran M.T."/>
            <person name="Sivarajan S.R."/>
            <person name="Patrignani A."/>
            <person name="Gruter S."/>
            <person name="Poveda L."/>
            <person name="Shimizu-Inatsugi R."/>
            <person name="Baeten J."/>
            <person name="Francoijs K.J."/>
            <person name="Nataraja K.N."/>
            <person name="Reddy Y.A.N."/>
            <person name="Phadnis S."/>
            <person name="Ravikumar R.L."/>
            <person name="Schlapbach R."/>
            <person name="Sreeman S.M."/>
            <person name="Shimizu K.K."/>
        </authorList>
    </citation>
    <scope>NUCLEOTIDE SEQUENCE</scope>
</reference>
<evidence type="ECO:0000256" key="6">
    <source>
        <dbReference type="ARBA" id="ARBA00023054"/>
    </source>
</evidence>